<evidence type="ECO:0000256" key="6">
    <source>
        <dbReference type="ARBA" id="ARBA00022827"/>
    </source>
</evidence>
<dbReference type="NCBIfam" id="TIGR00676">
    <property type="entry name" value="fadh2"/>
    <property type="match status" value="1"/>
</dbReference>
<comment type="pathway">
    <text evidence="2 12">One-carbon metabolism; tetrahydrofolate interconversion.</text>
</comment>
<evidence type="ECO:0000256" key="8">
    <source>
        <dbReference type="ARBA" id="ARBA00023027"/>
    </source>
</evidence>
<evidence type="ECO:0000256" key="10">
    <source>
        <dbReference type="ARBA" id="ARBA00034478"/>
    </source>
</evidence>
<gene>
    <name evidence="13" type="ORF">SAMN05444370_10290</name>
</gene>
<dbReference type="PANTHER" id="PTHR45754:SF3">
    <property type="entry name" value="METHYLENETETRAHYDROFOLATE REDUCTASE (NADPH)"/>
    <property type="match status" value="1"/>
</dbReference>
<dbReference type="GO" id="GO:0009086">
    <property type="term" value="P:methionine biosynthetic process"/>
    <property type="evidence" value="ECO:0007669"/>
    <property type="project" value="UniProtKB-KW"/>
</dbReference>
<reference evidence="13 14" key="1">
    <citation type="submission" date="2016-10" db="EMBL/GenBank/DDBJ databases">
        <authorList>
            <person name="de Groot N.N."/>
        </authorList>
    </citation>
    <scope>NUCLEOTIDE SEQUENCE [LARGE SCALE GENOMIC DNA]</scope>
    <source>
        <strain evidence="13 14">DSM 15345</strain>
    </source>
</reference>
<evidence type="ECO:0000256" key="11">
    <source>
        <dbReference type="ARBA" id="ARBA00048628"/>
    </source>
</evidence>
<name>A0A1H3WRB0_9RHOB</name>
<dbReference type="PANTHER" id="PTHR45754">
    <property type="entry name" value="METHYLENETETRAHYDROFOLATE REDUCTASE"/>
    <property type="match status" value="1"/>
</dbReference>
<evidence type="ECO:0000256" key="9">
    <source>
        <dbReference type="ARBA" id="ARBA00023167"/>
    </source>
</evidence>
<dbReference type="Pfam" id="PF02219">
    <property type="entry name" value="MTHFR"/>
    <property type="match status" value="1"/>
</dbReference>
<dbReference type="RefSeq" id="WP_093248366.1">
    <property type="nucleotide sequence ID" value="NZ_FNQM01000002.1"/>
</dbReference>
<dbReference type="CDD" id="cd00537">
    <property type="entry name" value="MTHFR"/>
    <property type="match status" value="1"/>
</dbReference>
<dbReference type="GO" id="GO:0005829">
    <property type="term" value="C:cytosol"/>
    <property type="evidence" value="ECO:0007669"/>
    <property type="project" value="InterPro"/>
</dbReference>
<comment type="pathway">
    <text evidence="10">Amino-acid biosynthesis; L-methionine biosynthesis via de novo pathway.</text>
</comment>
<comment type="cofactor">
    <cofactor evidence="1 12">
        <name>FAD</name>
        <dbReference type="ChEBI" id="CHEBI:57692"/>
    </cofactor>
</comment>
<dbReference type="InterPro" id="IPR003171">
    <property type="entry name" value="Mehydrof_redctse-like"/>
</dbReference>
<keyword evidence="9" id="KW-0486">Methionine biosynthesis</keyword>
<evidence type="ECO:0000313" key="13">
    <source>
        <dbReference type="EMBL" id="SDZ89707.1"/>
    </source>
</evidence>
<evidence type="ECO:0000313" key="14">
    <source>
        <dbReference type="Proteomes" id="UP000198703"/>
    </source>
</evidence>
<dbReference type="EC" id="1.5.1.54" evidence="12"/>
<proteinExistence type="inferred from homology"/>
<keyword evidence="14" id="KW-1185">Reference proteome</keyword>
<comment type="similarity">
    <text evidence="3 12">Belongs to the methylenetetrahydrofolate reductase family.</text>
</comment>
<keyword evidence="5 12" id="KW-0285">Flavoprotein</keyword>
<evidence type="ECO:0000256" key="2">
    <source>
        <dbReference type="ARBA" id="ARBA00004777"/>
    </source>
</evidence>
<organism evidence="13 14">
    <name type="scientific">Rubrimonas cliftonensis</name>
    <dbReference type="NCBI Taxonomy" id="89524"/>
    <lineage>
        <taxon>Bacteria</taxon>
        <taxon>Pseudomonadati</taxon>
        <taxon>Pseudomonadota</taxon>
        <taxon>Alphaproteobacteria</taxon>
        <taxon>Rhodobacterales</taxon>
        <taxon>Paracoccaceae</taxon>
        <taxon>Rubrimonas</taxon>
    </lineage>
</organism>
<dbReference type="OrthoDB" id="9812555at2"/>
<protein>
    <recommendedName>
        <fullName evidence="12">Methylenetetrahydrofolate reductase</fullName>
        <ecNumber evidence="12">1.5.1.54</ecNumber>
    </recommendedName>
</protein>
<dbReference type="Proteomes" id="UP000198703">
    <property type="component" value="Unassembled WGS sequence"/>
</dbReference>
<keyword evidence="8" id="KW-0520">NAD</keyword>
<keyword evidence="4" id="KW-0028">Amino-acid biosynthesis</keyword>
<evidence type="ECO:0000256" key="7">
    <source>
        <dbReference type="ARBA" id="ARBA00023002"/>
    </source>
</evidence>
<evidence type="ECO:0000256" key="1">
    <source>
        <dbReference type="ARBA" id="ARBA00001974"/>
    </source>
</evidence>
<dbReference type="GO" id="GO:0106312">
    <property type="term" value="F:methylenetetrahydrofolate reductase (NADH) activity"/>
    <property type="evidence" value="ECO:0007669"/>
    <property type="project" value="UniProtKB-EC"/>
</dbReference>
<keyword evidence="7 12" id="KW-0560">Oxidoreductase</keyword>
<evidence type="ECO:0000256" key="12">
    <source>
        <dbReference type="RuleBase" id="RU003862"/>
    </source>
</evidence>
<evidence type="ECO:0000256" key="5">
    <source>
        <dbReference type="ARBA" id="ARBA00022630"/>
    </source>
</evidence>
<dbReference type="EMBL" id="FNQM01000002">
    <property type="protein sequence ID" value="SDZ89707.1"/>
    <property type="molecule type" value="Genomic_DNA"/>
</dbReference>
<dbReference type="STRING" id="89524.SAMN05444370_10290"/>
<dbReference type="SUPFAM" id="SSF51730">
    <property type="entry name" value="FAD-linked oxidoreductase"/>
    <property type="match status" value="1"/>
</dbReference>
<evidence type="ECO:0000256" key="4">
    <source>
        <dbReference type="ARBA" id="ARBA00022605"/>
    </source>
</evidence>
<dbReference type="GO" id="GO:0071949">
    <property type="term" value="F:FAD binding"/>
    <property type="evidence" value="ECO:0007669"/>
    <property type="project" value="TreeGrafter"/>
</dbReference>
<evidence type="ECO:0000256" key="3">
    <source>
        <dbReference type="ARBA" id="ARBA00006743"/>
    </source>
</evidence>
<comment type="catalytic activity">
    <reaction evidence="11">
        <text>(6S)-5-methyl-5,6,7,8-tetrahydrofolate + NAD(+) = (6R)-5,10-methylene-5,6,7,8-tetrahydrofolate + NADH + H(+)</text>
        <dbReference type="Rhea" id="RHEA:19821"/>
        <dbReference type="ChEBI" id="CHEBI:15378"/>
        <dbReference type="ChEBI" id="CHEBI:15636"/>
        <dbReference type="ChEBI" id="CHEBI:18608"/>
        <dbReference type="ChEBI" id="CHEBI:57540"/>
        <dbReference type="ChEBI" id="CHEBI:57945"/>
        <dbReference type="EC" id="1.5.1.54"/>
    </reaction>
    <physiologicalReaction direction="right-to-left" evidence="11">
        <dbReference type="Rhea" id="RHEA:19823"/>
    </physiologicalReaction>
</comment>
<dbReference type="InterPro" id="IPR029041">
    <property type="entry name" value="FAD-linked_oxidoreductase-like"/>
</dbReference>
<dbReference type="UniPathway" id="UPA00193"/>
<accession>A0A1H3WRB0</accession>
<dbReference type="Gene3D" id="3.20.20.220">
    <property type="match status" value="1"/>
</dbReference>
<keyword evidence="6 12" id="KW-0274">FAD</keyword>
<dbReference type="GO" id="GO:0035999">
    <property type="term" value="P:tetrahydrofolate interconversion"/>
    <property type="evidence" value="ECO:0007669"/>
    <property type="project" value="UniProtKB-UniPathway"/>
</dbReference>
<sequence length="296" mass="31794">MHDPARRAPTISFEFFPPKTPTAAQNLWRSVERLAPLGPQFVSVTYGAGGTTRERTLAAIAAIRERARLDVAGHLTCVGATREETLQVARSYRALGCARVVALRGDPPKETGVFAPHPDGFGGSVELIEALAREGGHRITVGAYPEKHPEAADQRADIDHLKRKLDAGAENAITQFFFENATFLRFRDACAKAGIDAPIIPGVLPVENFVKMRHFAEGCGASVPDWMTSAFENAADEEAARDLAVSIASEQCAQLLAEGASHLHVYTLNNPDLPFEVCRAIGFEPQPTRVAAAGGA</sequence>
<dbReference type="InterPro" id="IPR004620">
    <property type="entry name" value="MTHF_reductase_bac"/>
</dbReference>
<dbReference type="AlphaFoldDB" id="A0A1H3WRB0"/>